<evidence type="ECO:0008006" key="4">
    <source>
        <dbReference type="Google" id="ProtNLM"/>
    </source>
</evidence>
<evidence type="ECO:0000256" key="1">
    <source>
        <dbReference type="SAM" id="Coils"/>
    </source>
</evidence>
<organism evidence="2 3">
    <name type="scientific">Vibrio campbellii</name>
    <dbReference type="NCBI Taxonomy" id="680"/>
    <lineage>
        <taxon>Bacteria</taxon>
        <taxon>Pseudomonadati</taxon>
        <taxon>Pseudomonadota</taxon>
        <taxon>Gammaproteobacteria</taxon>
        <taxon>Vibrionales</taxon>
        <taxon>Vibrionaceae</taxon>
        <taxon>Vibrio</taxon>
    </lineage>
</organism>
<protein>
    <recommendedName>
        <fullName evidence="4">Phage tail protein</fullName>
    </recommendedName>
</protein>
<feature type="coiled-coil region" evidence="1">
    <location>
        <begin position="17"/>
        <end position="44"/>
    </location>
</feature>
<keyword evidence="1" id="KW-0175">Coiled coil</keyword>
<dbReference type="RefSeq" id="WP_255935368.1">
    <property type="nucleotide sequence ID" value="NZ_CP050467.1"/>
</dbReference>
<reference evidence="2" key="1">
    <citation type="submission" date="2020-03" db="EMBL/GenBank/DDBJ databases">
        <title>Five strains of Vibrio campbellii isolated from Mariana Trench.</title>
        <authorList>
            <person name="Liang J."/>
            <person name="Zhang X.-H."/>
        </authorList>
    </citation>
    <scope>NUCLEOTIDE SEQUENCE</scope>
    <source>
        <strain evidence="2">LJC014</strain>
    </source>
</reference>
<accession>A0AAE9N2G2</accession>
<name>A0AAE9N2G2_9VIBR</name>
<dbReference type="EMBL" id="CP050467">
    <property type="protein sequence ID" value="UTZ27749.1"/>
    <property type="molecule type" value="Genomic_DNA"/>
</dbReference>
<dbReference type="Proteomes" id="UP001058687">
    <property type="component" value="Chromosome 1"/>
</dbReference>
<gene>
    <name evidence="2" type="ORF">HB761_13915</name>
</gene>
<dbReference type="AlphaFoldDB" id="A0AAE9N2G2"/>
<evidence type="ECO:0000313" key="2">
    <source>
        <dbReference type="EMBL" id="UTZ27749.1"/>
    </source>
</evidence>
<evidence type="ECO:0000313" key="3">
    <source>
        <dbReference type="Proteomes" id="UP001058687"/>
    </source>
</evidence>
<proteinExistence type="predicted"/>
<sequence length="247" mass="27791">MSIQEISQLIGSVNDLTQTVSDKNKEIDARVEQAENEFDSWKENLTADDINAEGRYVTNLYVGGDKDTFYPVIFHMPSDYETEITIFRHYAWNKYSSSDFNASHVSGVLVRLVGQAYPWAGNGNYLRTLVNRQRYRQTVANIGFSAYCTADKKDPLGPESIYNKAGTGYKARNHSGFMLRGGRLTYQIVSNRKIDFKLLADGEEFYSHSASNTNVKYLGKTLTLPSDAIQTGDSLNNHPTTFVSYGK</sequence>